<evidence type="ECO:0000313" key="3">
    <source>
        <dbReference type="Proteomes" id="UP000078492"/>
    </source>
</evidence>
<dbReference type="EMBL" id="KQ978765">
    <property type="protein sequence ID" value="KYN28531.1"/>
    <property type="molecule type" value="Genomic_DNA"/>
</dbReference>
<protein>
    <recommendedName>
        <fullName evidence="4">Reverse transcriptase domain-containing protein</fullName>
    </recommendedName>
</protein>
<keyword evidence="3" id="KW-1185">Reference proteome</keyword>
<organism evidence="2 3">
    <name type="scientific">Trachymyrmex cornetzi</name>
    <dbReference type="NCBI Taxonomy" id="471704"/>
    <lineage>
        <taxon>Eukaryota</taxon>
        <taxon>Metazoa</taxon>
        <taxon>Ecdysozoa</taxon>
        <taxon>Arthropoda</taxon>
        <taxon>Hexapoda</taxon>
        <taxon>Insecta</taxon>
        <taxon>Pterygota</taxon>
        <taxon>Neoptera</taxon>
        <taxon>Endopterygota</taxon>
        <taxon>Hymenoptera</taxon>
        <taxon>Apocrita</taxon>
        <taxon>Aculeata</taxon>
        <taxon>Formicoidea</taxon>
        <taxon>Formicidae</taxon>
        <taxon>Myrmicinae</taxon>
        <taxon>Trachymyrmex</taxon>
    </lineage>
</organism>
<evidence type="ECO:0000313" key="2">
    <source>
        <dbReference type="EMBL" id="KYN28531.1"/>
    </source>
</evidence>
<reference evidence="2 3" key="1">
    <citation type="submission" date="2015-09" db="EMBL/GenBank/DDBJ databases">
        <title>Trachymyrmex cornetzi WGS genome.</title>
        <authorList>
            <person name="Nygaard S."/>
            <person name="Hu H."/>
            <person name="Boomsma J."/>
            <person name="Zhang G."/>
        </authorList>
    </citation>
    <scope>NUCLEOTIDE SEQUENCE [LARGE SCALE GENOMIC DNA]</scope>
    <source>
        <strain evidence="2">Tcor2-1</strain>
        <tissue evidence="2">Whole body</tissue>
    </source>
</reference>
<gene>
    <name evidence="2" type="ORF">ALC57_02042</name>
</gene>
<evidence type="ECO:0008006" key="4">
    <source>
        <dbReference type="Google" id="ProtNLM"/>
    </source>
</evidence>
<accession>A0A151JP22</accession>
<proteinExistence type="predicted"/>
<dbReference type="AlphaFoldDB" id="A0A151JP22"/>
<dbReference type="Proteomes" id="UP000078492">
    <property type="component" value="Unassembled WGS sequence"/>
</dbReference>
<name>A0A151JP22_9HYME</name>
<feature type="region of interest" description="Disordered" evidence="1">
    <location>
        <begin position="215"/>
        <end position="249"/>
    </location>
</feature>
<sequence length="249" mass="28116">MTLRRSISQGVRRGHSLKIFNSSLVALFFISNMISKRTVISTYKQVFSTPIGSPLSPIIADIVVQDLEEIAINKLPVQSLFILNILMMSFLRSHLILSKQDTMKQEALNIFNFLHSRLFTVEVGTNGRLSFLDTMLINLIDAIRIFLNNCYPLNITRNVQVKDKYFTIPYVKSIFESFLPIFNMFYCKLAFLSKDMENVAPNQLITAAARKMIPDVTQEAPTKPPGETTMPGSTPDADGKPQPQAELNH</sequence>
<evidence type="ECO:0000256" key="1">
    <source>
        <dbReference type="SAM" id="MobiDB-lite"/>
    </source>
</evidence>